<accession>A5ATP2</accession>
<evidence type="ECO:0008006" key="2">
    <source>
        <dbReference type="Google" id="ProtNLM"/>
    </source>
</evidence>
<dbReference type="SUPFAM" id="SSF53098">
    <property type="entry name" value="Ribonuclease H-like"/>
    <property type="match status" value="1"/>
</dbReference>
<organism evidence="1">
    <name type="scientific">Vitis vinifera</name>
    <name type="common">Grape</name>
    <dbReference type="NCBI Taxonomy" id="29760"/>
    <lineage>
        <taxon>Eukaryota</taxon>
        <taxon>Viridiplantae</taxon>
        <taxon>Streptophyta</taxon>
        <taxon>Embryophyta</taxon>
        <taxon>Tracheophyta</taxon>
        <taxon>Spermatophyta</taxon>
        <taxon>Magnoliopsida</taxon>
        <taxon>eudicotyledons</taxon>
        <taxon>Gunneridae</taxon>
        <taxon>Pentapetalae</taxon>
        <taxon>rosids</taxon>
        <taxon>Vitales</taxon>
        <taxon>Vitaceae</taxon>
        <taxon>Viteae</taxon>
        <taxon>Vitis</taxon>
    </lineage>
</organism>
<sequence length="334" mass="38989">MASERSIKVDPKKIKVTLDMLALKAERDIRSFLGRLMRWLVLLTEFDIQYVSQKSFKGSIVTNHLASFPISDSRATDDNFPNENIFIVIGLSRWYLYFDGAANNFKKIHGNWKTRDMKLRPYHAYLELLVRRFDELRYTHLLRVQNQFADVLATLASMVDIPIDVIIRYLLIKLRSYSTNCCIIGETKISLKASNGHEFILIAINYFTKWVEATSYVKLTSTKVASFIRSHIIYRYRVPHELISNRGYTFELRSSAYKPQTNKAIEAANKNIKRILKKMVETSRYWSEKFPFVLWAYRMSFRSSIGATSYFLVYGIEVILPIEVEMGPLRVVLE</sequence>
<dbReference type="AlphaFoldDB" id="A5ATP2"/>
<gene>
    <name evidence="1" type="ORF">VITISV_016519</name>
</gene>
<dbReference type="PANTHER" id="PTHR48475">
    <property type="entry name" value="RIBONUCLEASE H"/>
    <property type="match status" value="1"/>
</dbReference>
<dbReference type="GO" id="GO:0003676">
    <property type="term" value="F:nucleic acid binding"/>
    <property type="evidence" value="ECO:0007669"/>
    <property type="project" value="InterPro"/>
</dbReference>
<name>A5ATP2_VITVI</name>
<reference evidence="1" key="1">
    <citation type="journal article" date="2007" name="PLoS ONE">
        <title>The first genome sequence of an elite grapevine cultivar (Pinot noir Vitis vinifera L.): coping with a highly heterozygous genome.</title>
        <authorList>
            <person name="Velasco R."/>
            <person name="Zharkikh A."/>
            <person name="Troggio M."/>
            <person name="Cartwright D.A."/>
            <person name="Cestaro A."/>
            <person name="Pruss D."/>
            <person name="Pindo M."/>
            <person name="FitzGerald L.M."/>
            <person name="Vezzulli S."/>
            <person name="Reid J."/>
            <person name="Malacarne G."/>
            <person name="Iliev D."/>
            <person name="Coppola G."/>
            <person name="Wardell B."/>
            <person name="Micheletti D."/>
            <person name="Macalma T."/>
            <person name="Facci M."/>
            <person name="Mitchell J.T."/>
            <person name="Perazzolli M."/>
            <person name="Eldredge G."/>
            <person name="Gatto P."/>
            <person name="Oyzerski R."/>
            <person name="Moretto M."/>
            <person name="Gutin N."/>
            <person name="Stefanini M."/>
            <person name="Chen Y."/>
            <person name="Segala C."/>
            <person name="Davenport C."/>
            <person name="Dematte L."/>
            <person name="Mraz A."/>
            <person name="Battilana J."/>
            <person name="Stormo K."/>
            <person name="Costa F."/>
            <person name="Tao Q."/>
            <person name="Si-Ammour A."/>
            <person name="Harkins T."/>
            <person name="Lackey A."/>
            <person name="Perbost C."/>
            <person name="Taillon B."/>
            <person name="Stella A."/>
            <person name="Solovyev V."/>
            <person name="Fawcett J.A."/>
            <person name="Sterck L."/>
            <person name="Vandepoele K."/>
            <person name="Grando S.M."/>
            <person name="Toppo S."/>
            <person name="Moser C."/>
            <person name="Lanchbury J."/>
            <person name="Bogden R."/>
            <person name="Skolnick M."/>
            <person name="Sgaramella V."/>
            <person name="Bhatnagar S.K."/>
            <person name="Fontana P."/>
            <person name="Gutin A."/>
            <person name="Van de Peer Y."/>
            <person name="Salamini F."/>
            <person name="Viola R."/>
        </authorList>
    </citation>
    <scope>NUCLEOTIDE SEQUENCE</scope>
</reference>
<dbReference type="InterPro" id="IPR012337">
    <property type="entry name" value="RNaseH-like_sf"/>
</dbReference>
<dbReference type="EMBL" id="AM435087">
    <property type="protein sequence ID" value="CAN78301.1"/>
    <property type="molecule type" value="Genomic_DNA"/>
</dbReference>
<dbReference type="InterPro" id="IPR036397">
    <property type="entry name" value="RNaseH_sf"/>
</dbReference>
<dbReference type="Gene3D" id="3.30.420.10">
    <property type="entry name" value="Ribonuclease H-like superfamily/Ribonuclease H"/>
    <property type="match status" value="2"/>
</dbReference>
<dbReference type="PANTHER" id="PTHR48475:SF1">
    <property type="entry name" value="RNASE H TYPE-1 DOMAIN-CONTAINING PROTEIN"/>
    <property type="match status" value="1"/>
</dbReference>
<protein>
    <recommendedName>
        <fullName evidence="2">Integrase catalytic domain-containing protein</fullName>
    </recommendedName>
</protein>
<evidence type="ECO:0000313" key="1">
    <source>
        <dbReference type="EMBL" id="CAN78301.1"/>
    </source>
</evidence>
<proteinExistence type="predicted"/>